<keyword evidence="1" id="KW-1133">Transmembrane helix</keyword>
<protein>
    <recommendedName>
        <fullName evidence="2">CAAX prenyl protease 2/Lysostaphin resistance protein A-like domain-containing protein</fullName>
    </recommendedName>
</protein>
<reference evidence="3 4" key="1">
    <citation type="submission" date="2020-08" db="EMBL/GenBank/DDBJ databases">
        <title>Genomic Encyclopedia of Type Strains, Phase IV (KMG-IV): sequencing the most valuable type-strain genomes for metagenomic binning, comparative biology and taxonomic classification.</title>
        <authorList>
            <person name="Goeker M."/>
        </authorList>
    </citation>
    <scope>NUCLEOTIDE SEQUENCE [LARGE SCALE GENOMIC DNA]</scope>
    <source>
        <strain evidence="3 4">DSM 105481</strain>
    </source>
</reference>
<name>A0ABR6CXI3_9BACI</name>
<organism evidence="3 4">
    <name type="scientific">Peribacillus huizhouensis</name>
    <dbReference type="NCBI Taxonomy" id="1501239"/>
    <lineage>
        <taxon>Bacteria</taxon>
        <taxon>Bacillati</taxon>
        <taxon>Bacillota</taxon>
        <taxon>Bacilli</taxon>
        <taxon>Bacillales</taxon>
        <taxon>Bacillaceae</taxon>
        <taxon>Peribacillus</taxon>
    </lineage>
</organism>
<evidence type="ECO:0000256" key="1">
    <source>
        <dbReference type="SAM" id="Phobius"/>
    </source>
</evidence>
<keyword evidence="1" id="KW-0812">Transmembrane</keyword>
<comment type="caution">
    <text evidence="3">The sequence shown here is derived from an EMBL/GenBank/DDBJ whole genome shotgun (WGS) entry which is preliminary data.</text>
</comment>
<evidence type="ECO:0000259" key="2">
    <source>
        <dbReference type="Pfam" id="PF02517"/>
    </source>
</evidence>
<dbReference type="RefSeq" id="WP_182504089.1">
    <property type="nucleotide sequence ID" value="NZ_JACJHX010000032.1"/>
</dbReference>
<feature type="transmembrane region" description="Helical" evidence="1">
    <location>
        <begin position="7"/>
        <end position="24"/>
    </location>
</feature>
<keyword evidence="1" id="KW-0472">Membrane</keyword>
<proteinExistence type="predicted"/>
<sequence>MFLLNKNILLALLTVLFFWGIIVISYKSWISIGFIVFFLLIICIINVEYRFLSSLFTAFLVSFLLYQLTNIFLDTYEMSRELRILLNRGSIFIIVVGLCVVHLFNKKKISFYNNKPNLNSRIVMPFHSIKLSYFLLIGIIISGISFIPFILQQEFSYIKSMLIFCLLFSIINATLEELIWRGFMLSSLKKYVSTTCAIIITGIGFGLLHLAVGIPFIISLLFSFGGFFYAFVVIKTNSIYTAIIFHFVINIGMVFSGLIL</sequence>
<dbReference type="EMBL" id="JACJHX010000032">
    <property type="protein sequence ID" value="MBA9029325.1"/>
    <property type="molecule type" value="Genomic_DNA"/>
</dbReference>
<dbReference type="PANTHER" id="PTHR43592">
    <property type="entry name" value="CAAX AMINO TERMINAL PROTEASE"/>
    <property type="match status" value="1"/>
</dbReference>
<evidence type="ECO:0000313" key="4">
    <source>
        <dbReference type="Proteomes" id="UP000626697"/>
    </source>
</evidence>
<feature type="transmembrane region" description="Helical" evidence="1">
    <location>
        <begin position="54"/>
        <end position="73"/>
    </location>
</feature>
<accession>A0ABR6CXI3</accession>
<feature type="transmembrane region" description="Helical" evidence="1">
    <location>
        <begin position="191"/>
        <end position="208"/>
    </location>
</feature>
<dbReference type="Proteomes" id="UP000626697">
    <property type="component" value="Unassembled WGS sequence"/>
</dbReference>
<feature type="transmembrane region" description="Helical" evidence="1">
    <location>
        <begin position="30"/>
        <end position="47"/>
    </location>
</feature>
<feature type="transmembrane region" description="Helical" evidence="1">
    <location>
        <begin position="157"/>
        <end position="179"/>
    </location>
</feature>
<feature type="domain" description="CAAX prenyl protease 2/Lysostaphin resistance protein A-like" evidence="2">
    <location>
        <begin position="161"/>
        <end position="251"/>
    </location>
</feature>
<gene>
    <name evidence="3" type="ORF">HNP81_004698</name>
</gene>
<feature type="transmembrane region" description="Helical" evidence="1">
    <location>
        <begin position="131"/>
        <end position="151"/>
    </location>
</feature>
<dbReference type="Pfam" id="PF02517">
    <property type="entry name" value="Rce1-like"/>
    <property type="match status" value="1"/>
</dbReference>
<dbReference type="PANTHER" id="PTHR43592:SF15">
    <property type="entry name" value="CAAX AMINO TERMINAL PROTEASE FAMILY PROTEIN"/>
    <property type="match status" value="1"/>
</dbReference>
<keyword evidence="4" id="KW-1185">Reference proteome</keyword>
<feature type="transmembrane region" description="Helical" evidence="1">
    <location>
        <begin position="239"/>
        <end position="259"/>
    </location>
</feature>
<feature type="transmembrane region" description="Helical" evidence="1">
    <location>
        <begin position="85"/>
        <end position="105"/>
    </location>
</feature>
<evidence type="ECO:0000313" key="3">
    <source>
        <dbReference type="EMBL" id="MBA9029325.1"/>
    </source>
</evidence>
<dbReference type="InterPro" id="IPR003675">
    <property type="entry name" value="Rce1/LyrA-like_dom"/>
</dbReference>